<evidence type="ECO:0000313" key="2">
    <source>
        <dbReference type="Proteomes" id="UP000800040"/>
    </source>
</evidence>
<dbReference type="EMBL" id="ML975407">
    <property type="protein sequence ID" value="KAF1830160.1"/>
    <property type="molecule type" value="Genomic_DNA"/>
</dbReference>
<organism evidence="1 2">
    <name type="scientific">Decorospora gaudefroyi</name>
    <dbReference type="NCBI Taxonomy" id="184978"/>
    <lineage>
        <taxon>Eukaryota</taxon>
        <taxon>Fungi</taxon>
        <taxon>Dikarya</taxon>
        <taxon>Ascomycota</taxon>
        <taxon>Pezizomycotina</taxon>
        <taxon>Dothideomycetes</taxon>
        <taxon>Pleosporomycetidae</taxon>
        <taxon>Pleosporales</taxon>
        <taxon>Pleosporineae</taxon>
        <taxon>Pleosporaceae</taxon>
        <taxon>Decorospora</taxon>
    </lineage>
</organism>
<accession>A0A6A5K1L7</accession>
<dbReference type="Proteomes" id="UP000800040">
    <property type="component" value="Unassembled WGS sequence"/>
</dbReference>
<protein>
    <submittedName>
        <fullName evidence="1">Uncharacterized protein</fullName>
    </submittedName>
</protein>
<proteinExistence type="predicted"/>
<name>A0A6A5K1L7_9PLEO</name>
<keyword evidence="2" id="KW-1185">Reference proteome</keyword>
<gene>
    <name evidence="1" type="ORF">BDW02DRAFT_573301</name>
</gene>
<dbReference type="AlphaFoldDB" id="A0A6A5K1L7"/>
<reference evidence="1" key="1">
    <citation type="submission" date="2020-01" db="EMBL/GenBank/DDBJ databases">
        <authorList>
            <consortium name="DOE Joint Genome Institute"/>
            <person name="Haridas S."/>
            <person name="Albert R."/>
            <person name="Binder M."/>
            <person name="Bloem J."/>
            <person name="Labutti K."/>
            <person name="Salamov A."/>
            <person name="Andreopoulos B."/>
            <person name="Baker S.E."/>
            <person name="Barry K."/>
            <person name="Bills G."/>
            <person name="Bluhm B.H."/>
            <person name="Cannon C."/>
            <person name="Castanera R."/>
            <person name="Culley D.E."/>
            <person name="Daum C."/>
            <person name="Ezra D."/>
            <person name="Gonzalez J.B."/>
            <person name="Henrissat B."/>
            <person name="Kuo A."/>
            <person name="Liang C."/>
            <person name="Lipzen A."/>
            <person name="Lutzoni F."/>
            <person name="Magnuson J."/>
            <person name="Mondo S."/>
            <person name="Nolan M."/>
            <person name="Ohm R."/>
            <person name="Pangilinan J."/>
            <person name="Park H.-J."/>
            <person name="Ramirez L."/>
            <person name="Alfaro M."/>
            <person name="Sun H."/>
            <person name="Tritt A."/>
            <person name="Yoshinaga Y."/>
            <person name="Zwiers L.-H."/>
            <person name="Turgeon B.G."/>
            <person name="Goodwin S.B."/>
            <person name="Spatafora J.W."/>
            <person name="Crous P.W."/>
            <person name="Grigoriev I.V."/>
        </authorList>
    </citation>
    <scope>NUCLEOTIDE SEQUENCE</scope>
    <source>
        <strain evidence="1">P77</strain>
    </source>
</reference>
<sequence>MPQLGNKTLTTEYSLAYCVRSAAAMHLSGGVVIEMTAKTRKGPFLNEAAAAPQDVSIHSTLTLLRDDGHD</sequence>
<evidence type="ECO:0000313" key="1">
    <source>
        <dbReference type="EMBL" id="KAF1830160.1"/>
    </source>
</evidence>